<name>A0ABT9P2Q2_9ACTN</name>
<dbReference type="EMBL" id="JAUSQZ010000001">
    <property type="protein sequence ID" value="MDP9826938.1"/>
    <property type="molecule type" value="Genomic_DNA"/>
</dbReference>
<accession>A0ABT9P2Q2</accession>
<reference evidence="1 2" key="1">
    <citation type="submission" date="2023-07" db="EMBL/GenBank/DDBJ databases">
        <title>Sequencing the genomes of 1000 actinobacteria strains.</title>
        <authorList>
            <person name="Klenk H.-P."/>
        </authorList>
    </citation>
    <scope>NUCLEOTIDE SEQUENCE [LARGE SCALE GENOMIC DNA]</scope>
    <source>
        <strain evidence="1 2">DSM 44388</strain>
    </source>
</reference>
<evidence type="ECO:0000313" key="2">
    <source>
        <dbReference type="Proteomes" id="UP001235712"/>
    </source>
</evidence>
<keyword evidence="2" id="KW-1185">Reference proteome</keyword>
<dbReference type="Proteomes" id="UP001235712">
    <property type="component" value="Unassembled WGS sequence"/>
</dbReference>
<evidence type="ECO:0008006" key="3">
    <source>
        <dbReference type="Google" id="ProtNLM"/>
    </source>
</evidence>
<proteinExistence type="predicted"/>
<sequence>MNPRKLAKVPFLELSEGRLQGVVSSGSDIERVYVSSISAGDHGLSCSTNNNRPCGGLRSNYGCKHIQALLTEAEKQFGSERVARYLSIEIPEQGSLFSALHATEAPSRAAEVFSSFLRHLAYLEIPVSTEPLPEMQWFPAGPVRL</sequence>
<evidence type="ECO:0000313" key="1">
    <source>
        <dbReference type="EMBL" id="MDP9826938.1"/>
    </source>
</evidence>
<organism evidence="1 2">
    <name type="scientific">Kineosporia succinea</name>
    <dbReference type="NCBI Taxonomy" id="84632"/>
    <lineage>
        <taxon>Bacteria</taxon>
        <taxon>Bacillati</taxon>
        <taxon>Actinomycetota</taxon>
        <taxon>Actinomycetes</taxon>
        <taxon>Kineosporiales</taxon>
        <taxon>Kineosporiaceae</taxon>
        <taxon>Kineosporia</taxon>
    </lineage>
</organism>
<protein>
    <recommendedName>
        <fullName evidence="3">SWIM-type domain-containing protein</fullName>
    </recommendedName>
</protein>
<comment type="caution">
    <text evidence="1">The sequence shown here is derived from an EMBL/GenBank/DDBJ whole genome shotgun (WGS) entry which is preliminary data.</text>
</comment>
<gene>
    <name evidence="1" type="ORF">J2S57_002687</name>
</gene>